<evidence type="ECO:0000313" key="2">
    <source>
        <dbReference type="EMBL" id="ESU37029.1"/>
    </source>
</evidence>
<dbReference type="Proteomes" id="UP000018320">
    <property type="component" value="Unassembled WGS sequence"/>
</dbReference>
<protein>
    <submittedName>
        <fullName evidence="2">Serine rich pumilio family rna binding domain protein</fullName>
    </submittedName>
</protein>
<sequence length="629" mass="68207">MVLQLMFCVLGKHFSIKKKCSKKMADGIEDLPEIKFSRMHQEEVPPIYPGADYLLSGHPISSTQSVHFVPPGLIPINGQSGLDPSPIHQAVPYYSPSHAHTLSPVTGSLTSSTAALATAPLDGSMPSSVGLDFPPPDMAHRPACTATPVSSVTSGVSPPHNLSLNPNPVTVPMSIPVQMAPVASSPSLLCAMQYPTQHQYPSSFPSLAHGNPGHPYYFSCPPFPYSAGSLHSQPPVHSHSPVAGPVPFYFTPHTAPQLAYSQPVLSTQTFAPLTVPPVPVPSGGQSSLTAVAATTAATTIAVRRTGGKDRPSIFQERARVSVSTRRGEPPEVSSKDAAEAKKAELMQAGPRAAIAYMRENEKHIEVLMMSPCGNHLLQALVKLSPDVVGSIILNSTTYNEDIFRMIIKGKCSCWVLQAIFSCGYVHDKTFEDLLIKHHEEIAKSEYGNFVLQRAIECPQFQFFDTLSEHLLLSFQSICGCKYGSHVAECLIKTLSARSKLDAAAYWLFTQPYFYGLIIDQHGCFVVEKIAEVATGEVKTCCLRIVKYVISLFAPGSQPHEAAELLGITQQITPNLVENINSILYSVKLRCRTINKSFESMVPMSQKDLHAFLKDRNISVVGPMGCSDAM</sequence>
<dbReference type="InterPro" id="IPR011989">
    <property type="entry name" value="ARM-like"/>
</dbReference>
<proteinExistence type="predicted"/>
<name>V6TE61_GIAIN</name>
<dbReference type="Gene3D" id="1.25.10.10">
    <property type="entry name" value="Leucine-rich Repeat Variant"/>
    <property type="match status" value="1"/>
</dbReference>
<dbReference type="GO" id="GO:0010608">
    <property type="term" value="P:post-transcriptional regulation of gene expression"/>
    <property type="evidence" value="ECO:0007669"/>
    <property type="project" value="TreeGrafter"/>
</dbReference>
<reference evidence="3" key="1">
    <citation type="submission" date="2012-02" db="EMBL/GenBank/DDBJ databases">
        <title>Genome sequencing of Giardia lamblia Genotypes A2 and B isolates (DH and GS) and comparative analysis with the genomes of Genotypes A1 and E (WB and Pig).</title>
        <authorList>
            <person name="Adam R."/>
            <person name="Dahlstrom E."/>
            <person name="Martens C."/>
            <person name="Bruno D."/>
            <person name="Barbian K."/>
            <person name="Porcella S.F."/>
            <person name="Nash T."/>
        </authorList>
    </citation>
    <scope>NUCLEOTIDE SEQUENCE</scope>
    <source>
        <strain evidence="3">DH</strain>
    </source>
</reference>
<dbReference type="GO" id="GO:0005737">
    <property type="term" value="C:cytoplasm"/>
    <property type="evidence" value="ECO:0007669"/>
    <property type="project" value="TreeGrafter"/>
</dbReference>
<accession>V6TE61</accession>
<gene>
    <name evidence="2" type="ORF">DHA2_152850</name>
</gene>
<dbReference type="VEuPathDB" id="GiardiaDB:GL50803_0017590"/>
<dbReference type="PANTHER" id="PTHR12537:SF12">
    <property type="entry name" value="MATERNAL PROTEIN PUMILIO"/>
    <property type="match status" value="1"/>
</dbReference>
<comment type="caution">
    <text evidence="2">The sequence shown here is derived from an EMBL/GenBank/DDBJ whole genome shotgun (WGS) entry which is preliminary data.</text>
</comment>
<organism evidence="2 3">
    <name type="scientific">Giardia intestinalis</name>
    <name type="common">Giardia lamblia</name>
    <dbReference type="NCBI Taxonomy" id="5741"/>
    <lineage>
        <taxon>Eukaryota</taxon>
        <taxon>Metamonada</taxon>
        <taxon>Diplomonadida</taxon>
        <taxon>Hexamitidae</taxon>
        <taxon>Giardiinae</taxon>
        <taxon>Giardia</taxon>
    </lineage>
</organism>
<dbReference type="VEuPathDB" id="GiardiaDB:GL50581_3327"/>
<evidence type="ECO:0000313" key="3">
    <source>
        <dbReference type="Proteomes" id="UP000018320"/>
    </source>
</evidence>
<dbReference type="SUPFAM" id="SSF48371">
    <property type="entry name" value="ARM repeat"/>
    <property type="match status" value="1"/>
</dbReference>
<dbReference type="GO" id="GO:0003729">
    <property type="term" value="F:mRNA binding"/>
    <property type="evidence" value="ECO:0007669"/>
    <property type="project" value="TreeGrafter"/>
</dbReference>
<evidence type="ECO:0000256" key="1">
    <source>
        <dbReference type="ARBA" id="ARBA00022737"/>
    </source>
</evidence>
<dbReference type="PANTHER" id="PTHR12537">
    <property type="entry name" value="RNA BINDING PROTEIN PUMILIO-RELATED"/>
    <property type="match status" value="1"/>
</dbReference>
<dbReference type="VEuPathDB" id="GiardiaDB:DHA2_152850"/>
<dbReference type="VEuPathDB" id="GiardiaDB:QR46_4346"/>
<keyword evidence="1" id="KW-0677">Repeat</keyword>
<dbReference type="InterPro" id="IPR016024">
    <property type="entry name" value="ARM-type_fold"/>
</dbReference>
<dbReference type="AlphaFoldDB" id="V6TE61"/>
<reference evidence="2 3" key="2">
    <citation type="journal article" date="2013" name="Genome Biol. Evol.">
        <title>Genome sequencing of Giardia lamblia genotypes A2 and B isolates (DH and GS) and comparative analysis with the genomes of genotypes A1 and E (WB and Pig).</title>
        <authorList>
            <person name="Adam R.D."/>
            <person name="Dahlstrom E.W."/>
            <person name="Martens C.A."/>
            <person name="Bruno D.P."/>
            <person name="Barbian K.D."/>
            <person name="Ricklefs S.M."/>
            <person name="Hernandez M.M."/>
            <person name="Narla N.P."/>
            <person name="Patel R.B."/>
            <person name="Porcella S.F."/>
            <person name="Nash T.E."/>
        </authorList>
    </citation>
    <scope>NUCLEOTIDE SEQUENCE [LARGE SCALE GENOMIC DNA]</scope>
    <source>
        <strain evidence="2 3">DH</strain>
    </source>
</reference>
<dbReference type="InterPro" id="IPR001313">
    <property type="entry name" value="Pumilio_RNA-bd_rpt"/>
</dbReference>
<dbReference type="SMART" id="SM00025">
    <property type="entry name" value="Pumilio"/>
    <property type="match status" value="4"/>
</dbReference>
<dbReference type="EMBL" id="AHGT01000035">
    <property type="protein sequence ID" value="ESU37029.1"/>
    <property type="molecule type" value="Genomic_DNA"/>
</dbReference>
<dbReference type="Pfam" id="PF00806">
    <property type="entry name" value="PUF"/>
    <property type="match status" value="2"/>
</dbReference>